<dbReference type="PANTHER" id="PTHR38364">
    <property type="entry name" value="OSJNBA0022H21.9 PROTEIN"/>
    <property type="match status" value="1"/>
</dbReference>
<dbReference type="InParanoid" id="A0A251VNJ4"/>
<protein>
    <recommendedName>
        <fullName evidence="5">Transmembrane protein</fullName>
    </recommendedName>
</protein>
<dbReference type="Gramene" id="mRNA:HanXRQr2_Chr16g0757031">
    <property type="protein sequence ID" value="CDS:HanXRQr2_Chr16g0757031.1"/>
    <property type="gene ID" value="HanXRQr2_Chr16g0757031"/>
</dbReference>
<gene>
    <name evidence="3" type="ORF">HannXRQ_Chr01g0014401</name>
    <name evidence="2" type="ORF">HanXRQr2_Chr16g0757031</name>
</gene>
<sequence>MEETTWEQRHNALTHILTHPTTTPSLHSQLFISTQIPCCYHNWEYPPMFCPKHHQLQWAIGLFLKRAGGGLNQGSWRSKCPYQLPPPVVLAKGVEPPKWGDEDKREYVKKRLRRKKLGNDINPWIPILLPNLILMSFLLWDPFQDDPKIL</sequence>
<dbReference type="FunCoup" id="A0A251VNJ4">
    <property type="interactions" value="859"/>
</dbReference>
<dbReference type="Proteomes" id="UP000215914">
    <property type="component" value="Chromosome 1"/>
</dbReference>
<reference evidence="2" key="3">
    <citation type="submission" date="2020-06" db="EMBL/GenBank/DDBJ databases">
        <title>Helianthus annuus Genome sequencing and assembly Release 2.</title>
        <authorList>
            <person name="Gouzy J."/>
            <person name="Langlade N."/>
            <person name="Munos S."/>
        </authorList>
    </citation>
    <scope>NUCLEOTIDE SEQUENCE</scope>
    <source>
        <tissue evidence="2">Leaves</tissue>
    </source>
</reference>
<evidence type="ECO:0008006" key="5">
    <source>
        <dbReference type="Google" id="ProtNLM"/>
    </source>
</evidence>
<dbReference type="AlphaFoldDB" id="A0A251VNJ4"/>
<organism evidence="3 4">
    <name type="scientific">Helianthus annuus</name>
    <name type="common">Common sunflower</name>
    <dbReference type="NCBI Taxonomy" id="4232"/>
    <lineage>
        <taxon>Eukaryota</taxon>
        <taxon>Viridiplantae</taxon>
        <taxon>Streptophyta</taxon>
        <taxon>Embryophyta</taxon>
        <taxon>Tracheophyta</taxon>
        <taxon>Spermatophyta</taxon>
        <taxon>Magnoliopsida</taxon>
        <taxon>eudicotyledons</taxon>
        <taxon>Gunneridae</taxon>
        <taxon>Pentapetalae</taxon>
        <taxon>asterids</taxon>
        <taxon>campanulids</taxon>
        <taxon>Asterales</taxon>
        <taxon>Asteraceae</taxon>
        <taxon>Asteroideae</taxon>
        <taxon>Heliantheae alliance</taxon>
        <taxon>Heliantheae</taxon>
        <taxon>Helianthus</taxon>
    </lineage>
</organism>
<dbReference type="OMA" id="THLRQWW"/>
<keyword evidence="4" id="KW-1185">Reference proteome</keyword>
<dbReference type="OrthoDB" id="679818at2759"/>
<proteinExistence type="predicted"/>
<keyword evidence="1" id="KW-0472">Membrane</keyword>
<name>A0A251VNJ4_HELAN</name>
<accession>A0A251VNJ4</accession>
<evidence type="ECO:0000313" key="2">
    <source>
        <dbReference type="EMBL" id="KAF5760745.1"/>
    </source>
</evidence>
<dbReference type="EMBL" id="MNCJ02000331">
    <property type="protein sequence ID" value="KAF5760745.1"/>
    <property type="molecule type" value="Genomic_DNA"/>
</dbReference>
<evidence type="ECO:0000313" key="3">
    <source>
        <dbReference type="EMBL" id="OTG37034.1"/>
    </source>
</evidence>
<dbReference type="EMBL" id="CM007890">
    <property type="protein sequence ID" value="OTG37034.1"/>
    <property type="molecule type" value="Genomic_DNA"/>
</dbReference>
<dbReference type="PANTHER" id="PTHR38364:SF1">
    <property type="entry name" value="OS04G0475300 PROTEIN"/>
    <property type="match status" value="1"/>
</dbReference>
<evidence type="ECO:0000256" key="1">
    <source>
        <dbReference type="SAM" id="Phobius"/>
    </source>
</evidence>
<evidence type="ECO:0000313" key="4">
    <source>
        <dbReference type="Proteomes" id="UP000215914"/>
    </source>
</evidence>
<keyword evidence="1" id="KW-0812">Transmembrane</keyword>
<reference evidence="2 4" key="1">
    <citation type="journal article" date="2017" name="Nature">
        <title>The sunflower genome provides insights into oil metabolism, flowering and Asterid evolution.</title>
        <authorList>
            <person name="Badouin H."/>
            <person name="Gouzy J."/>
            <person name="Grassa C.J."/>
            <person name="Murat F."/>
            <person name="Staton S.E."/>
            <person name="Cottret L."/>
            <person name="Lelandais-Briere C."/>
            <person name="Owens G.L."/>
            <person name="Carrere S."/>
            <person name="Mayjonade B."/>
            <person name="Legrand L."/>
            <person name="Gill N."/>
            <person name="Kane N.C."/>
            <person name="Bowers J.E."/>
            <person name="Hubner S."/>
            <person name="Bellec A."/>
            <person name="Berard A."/>
            <person name="Berges H."/>
            <person name="Blanchet N."/>
            <person name="Boniface M.C."/>
            <person name="Brunel D."/>
            <person name="Catrice O."/>
            <person name="Chaidir N."/>
            <person name="Claudel C."/>
            <person name="Donnadieu C."/>
            <person name="Faraut T."/>
            <person name="Fievet G."/>
            <person name="Helmstetter N."/>
            <person name="King M."/>
            <person name="Knapp S.J."/>
            <person name="Lai Z."/>
            <person name="Le Paslier M.C."/>
            <person name="Lippi Y."/>
            <person name="Lorenzon L."/>
            <person name="Mandel J.R."/>
            <person name="Marage G."/>
            <person name="Marchand G."/>
            <person name="Marquand E."/>
            <person name="Bret-Mestries E."/>
            <person name="Morien E."/>
            <person name="Nambeesan S."/>
            <person name="Nguyen T."/>
            <person name="Pegot-Espagnet P."/>
            <person name="Pouilly N."/>
            <person name="Raftis F."/>
            <person name="Sallet E."/>
            <person name="Schiex T."/>
            <person name="Thomas J."/>
            <person name="Vandecasteele C."/>
            <person name="Vares D."/>
            <person name="Vear F."/>
            <person name="Vautrin S."/>
            <person name="Crespi M."/>
            <person name="Mangin B."/>
            <person name="Burke J.M."/>
            <person name="Salse J."/>
            <person name="Munos S."/>
            <person name="Vincourt P."/>
            <person name="Rieseberg L.H."/>
            <person name="Langlade N.B."/>
        </authorList>
    </citation>
    <scope>NUCLEOTIDE SEQUENCE [LARGE SCALE GENOMIC DNA]</scope>
    <source>
        <strain evidence="4">cv. SF193</strain>
        <tissue evidence="2">Leaves</tissue>
    </source>
</reference>
<feature type="transmembrane region" description="Helical" evidence="1">
    <location>
        <begin position="121"/>
        <end position="140"/>
    </location>
</feature>
<reference evidence="3" key="2">
    <citation type="submission" date="2017-02" db="EMBL/GenBank/DDBJ databases">
        <title>Sunflower complete genome.</title>
        <authorList>
            <person name="Langlade N."/>
            <person name="Munos S."/>
        </authorList>
    </citation>
    <scope>NUCLEOTIDE SEQUENCE [LARGE SCALE GENOMIC DNA]</scope>
    <source>
        <tissue evidence="3">Leaves</tissue>
    </source>
</reference>
<keyword evidence="1" id="KW-1133">Transmembrane helix</keyword>